<protein>
    <submittedName>
        <fullName evidence="2">Beta-lactamase</fullName>
    </submittedName>
</protein>
<comment type="caution">
    <text evidence="2">The sequence shown here is derived from an EMBL/GenBank/DDBJ whole genome shotgun (WGS) entry which is preliminary data.</text>
</comment>
<evidence type="ECO:0000256" key="1">
    <source>
        <dbReference type="SAM" id="SignalP"/>
    </source>
</evidence>
<keyword evidence="3" id="KW-1185">Reference proteome</keyword>
<reference evidence="2 3" key="1">
    <citation type="submission" date="2015-07" db="EMBL/GenBank/DDBJ databases">
        <authorList>
            <person name="Ju K.-S."/>
            <person name="Doroghazi J.R."/>
            <person name="Metcalf W.W."/>
        </authorList>
    </citation>
    <scope>NUCLEOTIDE SEQUENCE [LARGE SCALE GENOMIC DNA]</scope>
    <source>
        <strain evidence="2 3">NRRL B-3589</strain>
    </source>
</reference>
<proteinExistence type="predicted"/>
<evidence type="ECO:0000313" key="3">
    <source>
        <dbReference type="Proteomes" id="UP000037020"/>
    </source>
</evidence>
<dbReference type="Proteomes" id="UP000037020">
    <property type="component" value="Unassembled WGS sequence"/>
</dbReference>
<gene>
    <name evidence="2" type="ORF">ADK38_41180</name>
</gene>
<feature type="non-terminal residue" evidence="2">
    <location>
        <position position="1"/>
    </location>
</feature>
<feature type="signal peptide" evidence="1">
    <location>
        <begin position="1"/>
        <end position="20"/>
    </location>
</feature>
<organism evidence="2 3">
    <name type="scientific">Streptomyces varsoviensis</name>
    <dbReference type="NCBI Taxonomy" id="67373"/>
    <lineage>
        <taxon>Bacteria</taxon>
        <taxon>Bacillati</taxon>
        <taxon>Actinomycetota</taxon>
        <taxon>Actinomycetes</taxon>
        <taxon>Kitasatosporales</taxon>
        <taxon>Streptomycetaceae</taxon>
        <taxon>Streptomyces</taxon>
    </lineage>
</organism>
<evidence type="ECO:0000313" key="2">
    <source>
        <dbReference type="EMBL" id="KOG68113.1"/>
    </source>
</evidence>
<dbReference type="EMBL" id="LGUT01003962">
    <property type="protein sequence ID" value="KOG68113.1"/>
    <property type="molecule type" value="Genomic_DNA"/>
</dbReference>
<sequence>SAAAALPVVLALAGPLPASAAQLRTADPVRRGLDRLVREDRYPAALAAVTGRDGRTRNAAAGVADLRTGAKAP</sequence>
<feature type="chain" id="PRO_5047129728" evidence="1">
    <location>
        <begin position="21"/>
        <end position="73"/>
    </location>
</feature>
<name>A0ABR5IU03_9ACTN</name>
<accession>A0ABR5IU03</accession>
<feature type="non-terminal residue" evidence="2">
    <location>
        <position position="73"/>
    </location>
</feature>
<keyword evidence="1" id="KW-0732">Signal</keyword>